<protein>
    <submittedName>
        <fullName evidence="5">LacI family transcriptional regulator</fullName>
    </submittedName>
</protein>
<evidence type="ECO:0000259" key="4">
    <source>
        <dbReference type="PROSITE" id="PS50932"/>
    </source>
</evidence>
<dbReference type="PANTHER" id="PTHR30146">
    <property type="entry name" value="LACI-RELATED TRANSCRIPTIONAL REPRESSOR"/>
    <property type="match status" value="1"/>
</dbReference>
<dbReference type="InterPro" id="IPR010982">
    <property type="entry name" value="Lambda_DNA-bd_dom_sf"/>
</dbReference>
<keyword evidence="6" id="KW-1185">Reference proteome</keyword>
<sequence>MVSPSRPATIGDVAARAGVSKAAASQALSGKGRISEATRARIAAVAAELEYRPNSTAQNLSSARAGIVGVLLPAHSEHLPFSHQLALGALVASEPFRSTVRILTPDLVAPHTPPLRLDGCVIVDPVAADPHVRTVLGWGVPTVCIEPPLDDALTPDAALTSRHDRAVRELLEHLRARGARRIALPVPELGTRWTADYLRGAAEWAAQTGIPVTHIPIAPAAEAAGPELTHEIVAQSSGYDAAIFVSDRAAIAAAFAAATAGRRVGEDFLLASYLDSDYLTAAEPRITAMHLDPAGLGRAAIELLHEVIAAREAGAASVADRARELVPHVRARASTAGTTRA</sequence>
<dbReference type="EMBL" id="QYAC01000002">
    <property type="protein sequence ID" value="MBL3678581.1"/>
    <property type="molecule type" value="Genomic_DNA"/>
</dbReference>
<dbReference type="CDD" id="cd01392">
    <property type="entry name" value="HTH_LacI"/>
    <property type="match status" value="1"/>
</dbReference>
<evidence type="ECO:0000256" key="2">
    <source>
        <dbReference type="ARBA" id="ARBA00023125"/>
    </source>
</evidence>
<name>A0ABS1SDF5_9MICO</name>
<dbReference type="Proteomes" id="UP001645859">
    <property type="component" value="Unassembled WGS sequence"/>
</dbReference>
<proteinExistence type="predicted"/>
<evidence type="ECO:0000256" key="1">
    <source>
        <dbReference type="ARBA" id="ARBA00023015"/>
    </source>
</evidence>
<dbReference type="PANTHER" id="PTHR30146:SF153">
    <property type="entry name" value="LACTOSE OPERON REPRESSOR"/>
    <property type="match status" value="1"/>
</dbReference>
<accession>A0ABS1SDF5</accession>
<reference evidence="5 6" key="1">
    <citation type="submission" date="2018-09" db="EMBL/GenBank/DDBJ databases">
        <title>Comparative genomics of Leucobacter spp.</title>
        <authorList>
            <person name="Reis A.C."/>
            <person name="Kolvenbach B.A."/>
            <person name="Corvini P.F.X."/>
            <person name="Nunes O.C."/>
        </authorList>
    </citation>
    <scope>NUCLEOTIDE SEQUENCE [LARGE SCALE GENOMIC DNA]</scope>
    <source>
        <strain evidence="5 6">TAN 31504</strain>
    </source>
</reference>
<evidence type="ECO:0000313" key="5">
    <source>
        <dbReference type="EMBL" id="MBL3678581.1"/>
    </source>
</evidence>
<dbReference type="Gene3D" id="3.40.50.2300">
    <property type="match status" value="2"/>
</dbReference>
<dbReference type="InterPro" id="IPR028082">
    <property type="entry name" value="Peripla_BP_I"/>
</dbReference>
<dbReference type="Pfam" id="PF00356">
    <property type="entry name" value="LacI"/>
    <property type="match status" value="1"/>
</dbReference>
<keyword evidence="3" id="KW-0804">Transcription</keyword>
<dbReference type="Gene3D" id="1.10.260.40">
    <property type="entry name" value="lambda repressor-like DNA-binding domains"/>
    <property type="match status" value="1"/>
</dbReference>
<dbReference type="SMART" id="SM00354">
    <property type="entry name" value="HTH_LACI"/>
    <property type="match status" value="1"/>
</dbReference>
<keyword evidence="2" id="KW-0238">DNA-binding</keyword>
<dbReference type="SUPFAM" id="SSF47413">
    <property type="entry name" value="lambda repressor-like DNA-binding domains"/>
    <property type="match status" value="1"/>
</dbReference>
<evidence type="ECO:0000256" key="3">
    <source>
        <dbReference type="ARBA" id="ARBA00023163"/>
    </source>
</evidence>
<dbReference type="InterPro" id="IPR046335">
    <property type="entry name" value="LacI/GalR-like_sensor"/>
</dbReference>
<dbReference type="Pfam" id="PF13377">
    <property type="entry name" value="Peripla_BP_3"/>
    <property type="match status" value="1"/>
</dbReference>
<dbReference type="PROSITE" id="PS50932">
    <property type="entry name" value="HTH_LACI_2"/>
    <property type="match status" value="1"/>
</dbReference>
<evidence type="ECO:0000313" key="6">
    <source>
        <dbReference type="Proteomes" id="UP001645859"/>
    </source>
</evidence>
<comment type="caution">
    <text evidence="5">The sequence shown here is derived from an EMBL/GenBank/DDBJ whole genome shotgun (WGS) entry which is preliminary data.</text>
</comment>
<organism evidence="5 6">
    <name type="scientific">Leucobacter chromiireducens subsp. solipictus</name>
    <dbReference type="NCBI Taxonomy" id="398235"/>
    <lineage>
        <taxon>Bacteria</taxon>
        <taxon>Bacillati</taxon>
        <taxon>Actinomycetota</taxon>
        <taxon>Actinomycetes</taxon>
        <taxon>Micrococcales</taxon>
        <taxon>Microbacteriaceae</taxon>
        <taxon>Leucobacter</taxon>
    </lineage>
</organism>
<dbReference type="InterPro" id="IPR000843">
    <property type="entry name" value="HTH_LacI"/>
</dbReference>
<gene>
    <name evidence="5" type="ORF">D3230_04625</name>
</gene>
<dbReference type="SUPFAM" id="SSF53822">
    <property type="entry name" value="Periplasmic binding protein-like I"/>
    <property type="match status" value="1"/>
</dbReference>
<dbReference type="RefSeq" id="WP_202343847.1">
    <property type="nucleotide sequence ID" value="NZ_BAAAPI010000008.1"/>
</dbReference>
<keyword evidence="1" id="KW-0805">Transcription regulation</keyword>
<feature type="domain" description="HTH lacI-type" evidence="4">
    <location>
        <begin position="8"/>
        <end position="62"/>
    </location>
</feature>
<dbReference type="PROSITE" id="PS00356">
    <property type="entry name" value="HTH_LACI_1"/>
    <property type="match status" value="1"/>
</dbReference>